<name>A0ABR3FY41_9AGAR</name>
<dbReference type="Proteomes" id="UP001465976">
    <property type="component" value="Unassembled WGS sequence"/>
</dbReference>
<dbReference type="InterPro" id="IPR036047">
    <property type="entry name" value="F-box-like_dom_sf"/>
</dbReference>
<organism evidence="2 3">
    <name type="scientific">Marasmius crinis-equi</name>
    <dbReference type="NCBI Taxonomy" id="585013"/>
    <lineage>
        <taxon>Eukaryota</taxon>
        <taxon>Fungi</taxon>
        <taxon>Dikarya</taxon>
        <taxon>Basidiomycota</taxon>
        <taxon>Agaricomycotina</taxon>
        <taxon>Agaricomycetes</taxon>
        <taxon>Agaricomycetidae</taxon>
        <taxon>Agaricales</taxon>
        <taxon>Marasmiineae</taxon>
        <taxon>Marasmiaceae</taxon>
        <taxon>Marasmius</taxon>
    </lineage>
</organism>
<evidence type="ECO:0000259" key="1">
    <source>
        <dbReference type="PROSITE" id="PS50181"/>
    </source>
</evidence>
<evidence type="ECO:0000313" key="2">
    <source>
        <dbReference type="EMBL" id="KAL0580448.1"/>
    </source>
</evidence>
<reference evidence="2 3" key="1">
    <citation type="submission" date="2024-02" db="EMBL/GenBank/DDBJ databases">
        <title>A draft genome for the cacao thread blight pathogen Marasmius crinis-equi.</title>
        <authorList>
            <person name="Cohen S.P."/>
            <person name="Baruah I.K."/>
            <person name="Amoako-Attah I."/>
            <person name="Bukari Y."/>
            <person name="Meinhardt L.W."/>
            <person name="Bailey B.A."/>
        </authorList>
    </citation>
    <scope>NUCLEOTIDE SEQUENCE [LARGE SCALE GENOMIC DNA]</scope>
    <source>
        <strain evidence="2 3">GH-76</strain>
    </source>
</reference>
<evidence type="ECO:0000313" key="3">
    <source>
        <dbReference type="Proteomes" id="UP001465976"/>
    </source>
</evidence>
<accession>A0ABR3FY41</accession>
<protein>
    <recommendedName>
        <fullName evidence="1">F-box domain-containing protein</fullName>
    </recommendedName>
</protein>
<dbReference type="SUPFAM" id="SSF81383">
    <property type="entry name" value="F-box domain"/>
    <property type="match status" value="1"/>
</dbReference>
<feature type="domain" description="F-box" evidence="1">
    <location>
        <begin position="6"/>
        <end position="52"/>
    </location>
</feature>
<sequence>MPVQSKLKILDFPDDGLYNILARCSPLDVIAFRQTCRRAHELTTKRFLWIEAARIRSTFLPDRPLESFDGRELERLLVLDENWQNPSPRSRTSRYLLSPYTDITYMELYHGRYMLVTSRSSLSLYDVEKPEDELKEPLFHQFEPRCKYFFSSHRGPVGRSNSYGDVHIPMIKRKYPTHDSVVIWRLQPTQDPPLLQIAELSAPPLDDIPSVCISNGLVLSHHGKTLDEPRLIPTIYDIASQRTYRFHHEDGNAWYSNNQHYFEYLPEIGTILLTHTNERGSLTGPPAREDPSFIAYRFPPPGNEDTLTRTHFNLDTFPRALSEPAVISHERLTLPSGVSMKKLTLVGVCHPLGAPHPIQVRTFNIFLPLNHPYVLFDIPETTSTEHSNLDSDIALSMFHSITVTPNRTGRARVVARTHRLGRLNGSSGEIVLYHVDSDGETTTPVHLSDGNVLISPSYLFDGFRGRLVCPYPSYLNIVDFV</sequence>
<proteinExistence type="predicted"/>
<dbReference type="PROSITE" id="PS50181">
    <property type="entry name" value="FBOX"/>
    <property type="match status" value="1"/>
</dbReference>
<dbReference type="EMBL" id="JBAHYK010000031">
    <property type="protein sequence ID" value="KAL0580448.1"/>
    <property type="molecule type" value="Genomic_DNA"/>
</dbReference>
<dbReference type="InterPro" id="IPR001810">
    <property type="entry name" value="F-box_dom"/>
</dbReference>
<dbReference type="Pfam" id="PF00646">
    <property type="entry name" value="F-box"/>
    <property type="match status" value="1"/>
</dbReference>
<keyword evidence="3" id="KW-1185">Reference proteome</keyword>
<gene>
    <name evidence="2" type="ORF">V5O48_001602</name>
</gene>
<comment type="caution">
    <text evidence="2">The sequence shown here is derived from an EMBL/GenBank/DDBJ whole genome shotgun (WGS) entry which is preliminary data.</text>
</comment>